<dbReference type="EMBL" id="JAIVFQ010000111">
    <property type="protein sequence ID" value="MCC5604155.1"/>
    <property type="molecule type" value="Genomic_DNA"/>
</dbReference>
<comment type="caution">
    <text evidence="4">The sequence shown here is derived from an EMBL/GenBank/DDBJ whole genome shotgun (WGS) entry which is preliminary data.</text>
</comment>
<dbReference type="Pfam" id="PF07508">
    <property type="entry name" value="Recombinase"/>
    <property type="match status" value="1"/>
</dbReference>
<dbReference type="Pfam" id="PF13408">
    <property type="entry name" value="Zn_ribbon_recom"/>
    <property type="match status" value="1"/>
</dbReference>
<keyword evidence="5" id="KW-1185">Reference proteome</keyword>
<evidence type="ECO:0000256" key="1">
    <source>
        <dbReference type="SAM" id="MobiDB-lite"/>
    </source>
</evidence>
<proteinExistence type="predicted"/>
<dbReference type="PANTHER" id="PTHR30461:SF23">
    <property type="entry name" value="DNA RECOMBINASE-RELATED"/>
    <property type="match status" value="1"/>
</dbReference>
<dbReference type="Pfam" id="PF00239">
    <property type="entry name" value="Resolvase"/>
    <property type="match status" value="1"/>
</dbReference>
<sequence>MKRAAIYARFSTDLQNDKSVDDQIMLCSEYAVRIGCSLVACYSDKARSGASMFGRPGLADLMESAHEGGFDVLISEAPDRISRDMEDLAGIHKKLNFRGIEINCVNGGRQDSLQIGMHGIVGQMQREEGARKVKRGLMGVIDDKRNAGGKAYGYSPILGEAGELSIVPAEAETVLRIFKAYAAGQSPRDIAGTLNNDGIPAPRGPRWSAPTINGNGKRGNGILRNPIYSGRIIWNRVRMVKDPATGKRVSRPNDPSEFRYADVPHLRIIDQTLFDAVQARKEAVGGVHANHAPRNKRVLSGLLKCGGCGGGLVMIGHDRSGPRIQCSTYRESRSCSNSARYYIEKVETHVIDALRLQFADPIIIAEYVKAYRDERRRIESEARRSRGTTSQKLAETQSKLDRLIGKIAADLISDDEAKPLLASLRAEKDRLNADLATAGEDTNVIELHPQAVERFRENIENLASILSQGDVAPDSELIGSFRELVAEVIVMPRHKGDEYVVQIKGYLSSLLGAGLSAVTMVAKEGFEPPTQGL</sequence>
<reference evidence="4 5" key="1">
    <citation type="journal article" date="2021" name="Microorganisms">
        <title>Genome Evolution of Filamentous Cyanobacterium Nostoc Species: From Facultative Symbiosis to Free Living.</title>
        <authorList>
            <person name="Huo D."/>
            <person name="Li H."/>
            <person name="Cai F."/>
            <person name="Guo X."/>
            <person name="Qiao Z."/>
            <person name="Wang W."/>
            <person name="Yu G."/>
            <person name="Li R."/>
        </authorList>
    </citation>
    <scope>NUCLEOTIDE SEQUENCE [LARGE SCALE GENOMIC DNA]</scope>
    <source>
        <strain evidence="4 5">CHAB 5714</strain>
    </source>
</reference>
<protein>
    <submittedName>
        <fullName evidence="4">Recombinase family protein</fullName>
    </submittedName>
</protein>
<dbReference type="Gene3D" id="3.40.50.1390">
    <property type="entry name" value="Resolvase, N-terminal catalytic domain"/>
    <property type="match status" value="1"/>
</dbReference>
<dbReference type="PROSITE" id="PS51737">
    <property type="entry name" value="RECOMBINASE_DNA_BIND"/>
    <property type="match status" value="1"/>
</dbReference>
<dbReference type="CDD" id="cd00338">
    <property type="entry name" value="Ser_Recombinase"/>
    <property type="match status" value="1"/>
</dbReference>
<dbReference type="InterPro" id="IPR036162">
    <property type="entry name" value="Resolvase-like_N_sf"/>
</dbReference>
<evidence type="ECO:0000313" key="4">
    <source>
        <dbReference type="EMBL" id="MCC5604155.1"/>
    </source>
</evidence>
<evidence type="ECO:0000259" key="3">
    <source>
        <dbReference type="PROSITE" id="PS51737"/>
    </source>
</evidence>
<accession>A0ABS8IK25</accession>
<evidence type="ECO:0000259" key="2">
    <source>
        <dbReference type="PROSITE" id="PS51736"/>
    </source>
</evidence>
<dbReference type="SMART" id="SM00857">
    <property type="entry name" value="Resolvase"/>
    <property type="match status" value="1"/>
</dbReference>
<organism evidence="4 5">
    <name type="scientific">Nostoc favosum CHAB5714</name>
    <dbReference type="NCBI Taxonomy" id="2780399"/>
    <lineage>
        <taxon>Bacteria</taxon>
        <taxon>Bacillati</taxon>
        <taxon>Cyanobacteriota</taxon>
        <taxon>Cyanophyceae</taxon>
        <taxon>Nostocales</taxon>
        <taxon>Nostocaceae</taxon>
        <taxon>Nostoc</taxon>
        <taxon>Nostoc favosum</taxon>
    </lineage>
</organism>
<dbReference type="SUPFAM" id="SSF53041">
    <property type="entry name" value="Resolvase-like"/>
    <property type="match status" value="1"/>
</dbReference>
<dbReference type="PANTHER" id="PTHR30461">
    <property type="entry name" value="DNA-INVERTASE FROM LAMBDOID PROPHAGE"/>
    <property type="match status" value="1"/>
</dbReference>
<dbReference type="InterPro" id="IPR011109">
    <property type="entry name" value="DNA_bind_recombinase_dom"/>
</dbReference>
<name>A0ABS8IK25_9NOSO</name>
<gene>
    <name evidence="4" type="ORF">LC586_34565</name>
</gene>
<evidence type="ECO:0000313" key="5">
    <source>
        <dbReference type="Proteomes" id="UP001199525"/>
    </source>
</evidence>
<dbReference type="InterPro" id="IPR025827">
    <property type="entry name" value="Zn_ribbon_recom_dom"/>
</dbReference>
<dbReference type="Proteomes" id="UP001199525">
    <property type="component" value="Unassembled WGS sequence"/>
</dbReference>
<feature type="region of interest" description="Disordered" evidence="1">
    <location>
        <begin position="198"/>
        <end position="218"/>
    </location>
</feature>
<dbReference type="InterPro" id="IPR006119">
    <property type="entry name" value="Resolv_N"/>
</dbReference>
<dbReference type="InterPro" id="IPR038109">
    <property type="entry name" value="DNA_bind_recomb_sf"/>
</dbReference>
<feature type="domain" description="Resolvase/invertase-type recombinase catalytic" evidence="2">
    <location>
        <begin position="3"/>
        <end position="151"/>
    </location>
</feature>
<dbReference type="Gene3D" id="3.90.1750.20">
    <property type="entry name" value="Putative Large Serine Recombinase, Chain B, Domain 2"/>
    <property type="match status" value="1"/>
</dbReference>
<feature type="domain" description="Recombinase" evidence="3">
    <location>
        <begin position="151"/>
        <end position="287"/>
    </location>
</feature>
<dbReference type="InterPro" id="IPR050639">
    <property type="entry name" value="SSR_resolvase"/>
</dbReference>
<dbReference type="PROSITE" id="PS51736">
    <property type="entry name" value="RECOMBINASES_3"/>
    <property type="match status" value="1"/>
</dbReference>